<protein>
    <submittedName>
        <fullName evidence="1">Deaminase</fullName>
    </submittedName>
</protein>
<accession>A0A4U3K0K2</accession>
<dbReference type="Proteomes" id="UP000305511">
    <property type="component" value="Unassembled WGS sequence"/>
</dbReference>
<comment type="caution">
    <text evidence="1">The sequence shown here is derived from an EMBL/GenBank/DDBJ whole genome shotgun (WGS) entry which is preliminary data.</text>
</comment>
<dbReference type="AlphaFoldDB" id="A0A4U3K0K2"/>
<evidence type="ECO:0000313" key="1">
    <source>
        <dbReference type="EMBL" id="TKK54448.1"/>
    </source>
</evidence>
<dbReference type="GO" id="GO:0016814">
    <property type="term" value="F:hydrolase activity, acting on carbon-nitrogen (but not peptide) bonds, in cyclic amidines"/>
    <property type="evidence" value="ECO:0007669"/>
    <property type="project" value="TreeGrafter"/>
</dbReference>
<dbReference type="PANTHER" id="PTHR32027:SF9">
    <property type="entry name" value="BLL3847 PROTEIN"/>
    <property type="match status" value="1"/>
</dbReference>
<evidence type="ECO:0000313" key="2">
    <source>
        <dbReference type="Proteomes" id="UP000305511"/>
    </source>
</evidence>
<dbReference type="InterPro" id="IPR052349">
    <property type="entry name" value="Metallo-hydrolase_Enzymes"/>
</dbReference>
<gene>
    <name evidence="1" type="ORF">EY666_20055</name>
</gene>
<proteinExistence type="predicted"/>
<dbReference type="Gene3D" id="3.20.20.140">
    <property type="entry name" value="Metal-dependent hydrolases"/>
    <property type="match status" value="1"/>
</dbReference>
<dbReference type="EMBL" id="SIYF01000813">
    <property type="protein sequence ID" value="TKK54448.1"/>
    <property type="molecule type" value="Genomic_DNA"/>
</dbReference>
<dbReference type="InterPro" id="IPR032466">
    <property type="entry name" value="Metal_Hydrolase"/>
</dbReference>
<reference evidence="1 2" key="1">
    <citation type="submission" date="2019-02" db="EMBL/GenBank/DDBJ databases">
        <title>Bacteria dissemination in different level of health care in South Africa: the effectiveness of infections prevention and control.</title>
        <authorList>
            <person name="Shobo C."/>
            <person name="Amoako D.G."/>
            <person name="Allam M."/>
            <person name="Ismail A."/>
            <person name="Bester L.A."/>
            <person name="Essack S.Y."/>
        </authorList>
    </citation>
    <scope>NUCLEOTIDE SEQUENCE [LARGE SCALE GENOMIC DNA]</scope>
    <source>
        <strain evidence="1 2">2SIL2</strain>
    </source>
</reference>
<dbReference type="SUPFAM" id="SSF51556">
    <property type="entry name" value="Metallo-dependent hydrolases"/>
    <property type="match status" value="1"/>
</dbReference>
<feature type="non-terminal residue" evidence="1">
    <location>
        <position position="1"/>
    </location>
</feature>
<organism evidence="1 2">
    <name type="scientific">Enterococcus faecalis</name>
    <name type="common">Streptococcus faecalis</name>
    <dbReference type="NCBI Taxonomy" id="1351"/>
    <lineage>
        <taxon>Bacteria</taxon>
        <taxon>Bacillati</taxon>
        <taxon>Bacillota</taxon>
        <taxon>Bacilli</taxon>
        <taxon>Lactobacillales</taxon>
        <taxon>Enterococcaceae</taxon>
        <taxon>Enterococcus</taxon>
    </lineage>
</organism>
<dbReference type="PANTHER" id="PTHR32027">
    <property type="entry name" value="CYTOSINE DEAMINASE"/>
    <property type="match status" value="1"/>
</dbReference>
<name>A0A4U3K0K2_ENTFL</name>
<sequence length="134" mass="14506">DALAAEKIHINSSVPITPNTIPPIMELLRHGVNVHLGCDNIYDCWSPYGDGSLQEKLARLGELFNVKDQDALTQLLGLVTDGVTTLDEQGQANWPQVGAEATYLLTEAECAAAFVARQTPVEISVVKGTTLYQK</sequence>